<sequence>MRDEYIITDVINGIPLTLISSSGVFSKKELDLGTKMLLENVIIPEKGIIADVGCGYGAIGIYIALKNPNLKIYMIDIDHKALKLAMKNAEINGVRDRMIFLKSDILDSIPNEVKFSAIYSNPPLSKGTNFLEKLESQAYYKLTEGGFIQLVVYKGENNVVKIFGKRFRIETIKRKKGYSIITIVKD</sequence>
<dbReference type="InterPro" id="IPR029063">
    <property type="entry name" value="SAM-dependent_MTases_sf"/>
</dbReference>
<protein>
    <submittedName>
        <fullName evidence="4">Methyltransferase</fullName>
    </submittedName>
</protein>
<proteinExistence type="predicted"/>
<keyword evidence="1 4" id="KW-0489">Methyltransferase</keyword>
<dbReference type="EMBL" id="AP025226">
    <property type="protein sequence ID" value="BDB97620.1"/>
    <property type="molecule type" value="Genomic_DNA"/>
</dbReference>
<dbReference type="KEGG" id="scas:SACC_06370"/>
<evidence type="ECO:0000313" key="5">
    <source>
        <dbReference type="Proteomes" id="UP001319921"/>
    </source>
</evidence>
<dbReference type="GO" id="GO:0008757">
    <property type="term" value="F:S-adenosylmethionine-dependent methyltransferase activity"/>
    <property type="evidence" value="ECO:0007669"/>
    <property type="project" value="InterPro"/>
</dbReference>
<dbReference type="GO" id="GO:0032259">
    <property type="term" value="P:methylation"/>
    <property type="evidence" value="ECO:0007669"/>
    <property type="project" value="UniProtKB-KW"/>
</dbReference>
<dbReference type="Proteomes" id="UP001319921">
    <property type="component" value="Chromosome"/>
</dbReference>
<evidence type="ECO:0000259" key="3">
    <source>
        <dbReference type="Pfam" id="PF05175"/>
    </source>
</evidence>
<name>A0AAQ4CP89_9CREN</name>
<dbReference type="Gene3D" id="3.40.50.150">
    <property type="entry name" value="Vaccinia Virus protein VP39"/>
    <property type="match status" value="1"/>
</dbReference>
<reference evidence="4 5" key="1">
    <citation type="journal article" date="2022" name="Microbiol. Resour. Announc.">
        <title>Complete Genome Sequence of the Hyperthermophilic and Acidophilic Archaeon Saccharolobus caldissimus Strain HS-3T.</title>
        <authorList>
            <person name="Sakai H.D."/>
            <person name="Kurosawa N."/>
        </authorList>
    </citation>
    <scope>NUCLEOTIDE SEQUENCE [LARGE SCALE GENOMIC DNA]</scope>
    <source>
        <strain evidence="4 5">JCM32116</strain>
    </source>
</reference>
<dbReference type="Pfam" id="PF05175">
    <property type="entry name" value="MTS"/>
    <property type="match status" value="1"/>
</dbReference>
<evidence type="ECO:0000256" key="2">
    <source>
        <dbReference type="ARBA" id="ARBA00022679"/>
    </source>
</evidence>
<keyword evidence="2" id="KW-0808">Transferase</keyword>
<dbReference type="PANTHER" id="PTHR47816:SF4">
    <property type="entry name" value="RIBOSOMAL RNA SMALL SUBUNIT METHYLTRANSFERASE C"/>
    <property type="match status" value="1"/>
</dbReference>
<dbReference type="GeneID" id="68865371"/>
<keyword evidence="5" id="KW-1185">Reference proteome</keyword>
<evidence type="ECO:0000256" key="1">
    <source>
        <dbReference type="ARBA" id="ARBA00022603"/>
    </source>
</evidence>
<dbReference type="CDD" id="cd02440">
    <property type="entry name" value="AdoMet_MTases"/>
    <property type="match status" value="1"/>
</dbReference>
<dbReference type="RefSeq" id="WP_229571607.1">
    <property type="nucleotide sequence ID" value="NZ_AP025226.1"/>
</dbReference>
<accession>A0AAQ4CP89</accession>
<dbReference type="SUPFAM" id="SSF53335">
    <property type="entry name" value="S-adenosyl-L-methionine-dependent methyltransferases"/>
    <property type="match status" value="1"/>
</dbReference>
<dbReference type="InterPro" id="IPR007848">
    <property type="entry name" value="Small_mtfrase_dom"/>
</dbReference>
<feature type="domain" description="Methyltransferase small" evidence="3">
    <location>
        <begin position="16"/>
        <end position="181"/>
    </location>
</feature>
<dbReference type="AlphaFoldDB" id="A0AAQ4CP89"/>
<evidence type="ECO:0000313" key="4">
    <source>
        <dbReference type="EMBL" id="BDB97620.1"/>
    </source>
</evidence>
<dbReference type="InterPro" id="IPR046977">
    <property type="entry name" value="RsmC/RlmG"/>
</dbReference>
<organism evidence="4 5">
    <name type="scientific">Saccharolobus caldissimus</name>
    <dbReference type="NCBI Taxonomy" id="1702097"/>
    <lineage>
        <taxon>Archaea</taxon>
        <taxon>Thermoproteota</taxon>
        <taxon>Thermoprotei</taxon>
        <taxon>Sulfolobales</taxon>
        <taxon>Sulfolobaceae</taxon>
        <taxon>Saccharolobus</taxon>
    </lineage>
</organism>
<dbReference type="PANTHER" id="PTHR47816">
    <property type="entry name" value="RIBOSOMAL RNA SMALL SUBUNIT METHYLTRANSFERASE C"/>
    <property type="match status" value="1"/>
</dbReference>
<gene>
    <name evidence="4" type="ORF">SACC_06370</name>
</gene>